<proteinExistence type="predicted"/>
<dbReference type="Pfam" id="PF03400">
    <property type="entry name" value="DDE_Tnp_IS1"/>
    <property type="match status" value="1"/>
</dbReference>
<dbReference type="RefSeq" id="WP_336204747.1">
    <property type="nucleotide sequence ID" value="NZ_JBANEI010000077.1"/>
</dbReference>
<evidence type="ECO:0000313" key="1">
    <source>
        <dbReference type="EMBL" id="MEI2684784.1"/>
    </source>
</evidence>
<accession>A0ABU8DMP9</accession>
<comment type="caution">
    <text evidence="1">The sequence shown here is derived from an EMBL/GenBank/DDBJ whole genome shotgun (WGS) entry which is preliminary data.</text>
</comment>
<sequence length="68" mass="7849">DGEEEFGGTRDMHGAEYKAELRSCKHPKLRSSAAHAAGVLRSKTICFWRSVKIHEKVIRAFIEKHMFY</sequence>
<gene>
    <name evidence="1" type="ORF">V8N49_24645</name>
</gene>
<name>A0ABU8DMP9_ERWAP</name>
<dbReference type="Proteomes" id="UP001306592">
    <property type="component" value="Unassembled WGS sequence"/>
</dbReference>
<feature type="non-terminal residue" evidence="1">
    <location>
        <position position="1"/>
    </location>
</feature>
<keyword evidence="2" id="KW-1185">Reference proteome</keyword>
<reference evidence="1 2" key="1">
    <citation type="submission" date="2024-02" db="EMBL/GenBank/DDBJ databases">
        <title>First report Erwinia aphidicola in onion in Chile.</title>
        <authorList>
            <person name="Valenzuela M."/>
            <person name="Pena M."/>
            <person name="Dutta B."/>
        </authorList>
    </citation>
    <scope>NUCLEOTIDE SEQUENCE [LARGE SCALE GENOMIC DNA]</scope>
    <source>
        <strain evidence="1 2">QCJ3A</strain>
    </source>
</reference>
<dbReference type="InterPro" id="IPR005063">
    <property type="entry name" value="Transposase_27"/>
</dbReference>
<organism evidence="1 2">
    <name type="scientific">Erwinia aphidicola</name>
    <dbReference type="NCBI Taxonomy" id="68334"/>
    <lineage>
        <taxon>Bacteria</taxon>
        <taxon>Pseudomonadati</taxon>
        <taxon>Pseudomonadota</taxon>
        <taxon>Gammaproteobacteria</taxon>
        <taxon>Enterobacterales</taxon>
        <taxon>Erwiniaceae</taxon>
        <taxon>Erwinia</taxon>
    </lineage>
</organism>
<evidence type="ECO:0000313" key="2">
    <source>
        <dbReference type="Proteomes" id="UP001306592"/>
    </source>
</evidence>
<dbReference type="EMBL" id="JBANEI010000077">
    <property type="protein sequence ID" value="MEI2684784.1"/>
    <property type="molecule type" value="Genomic_DNA"/>
</dbReference>
<protein>
    <submittedName>
        <fullName evidence="1">IS1 family transposase</fullName>
    </submittedName>
</protein>